<dbReference type="PROSITE" id="PS51450">
    <property type="entry name" value="LRR"/>
    <property type="match status" value="3"/>
</dbReference>
<evidence type="ECO:0000256" key="5">
    <source>
        <dbReference type="SAM" id="Phobius"/>
    </source>
</evidence>
<dbReference type="PANTHER" id="PTHR48004">
    <property type="entry name" value="OS01G0149700 PROTEIN"/>
    <property type="match status" value="1"/>
</dbReference>
<keyword evidence="5" id="KW-1133">Transmembrane helix</keyword>
<evidence type="ECO:0000256" key="4">
    <source>
        <dbReference type="SAM" id="MobiDB-lite"/>
    </source>
</evidence>
<dbReference type="PRINTS" id="PR00019">
    <property type="entry name" value="LEURICHRPT"/>
</dbReference>
<dbReference type="InterPro" id="IPR003591">
    <property type="entry name" value="Leu-rich_rpt_typical-subtyp"/>
</dbReference>
<keyword evidence="5" id="KW-0812">Transmembrane</keyword>
<dbReference type="FunFam" id="3.80.10.10:FF:000095">
    <property type="entry name" value="LRR receptor-like serine/threonine-protein kinase GSO1"/>
    <property type="match status" value="1"/>
</dbReference>
<gene>
    <name evidence="6" type="ORF">ACOF00016_LOCUS10455</name>
</gene>
<dbReference type="InterPro" id="IPR052941">
    <property type="entry name" value="StomDev_PlantInt_Reg"/>
</dbReference>
<dbReference type="SMART" id="SM00369">
    <property type="entry name" value="LRR_TYP"/>
    <property type="match status" value="5"/>
</dbReference>
<keyword evidence="1" id="KW-0433">Leucine-rich repeat</keyword>
<reference evidence="6" key="1">
    <citation type="submission" date="2021-01" db="EMBL/GenBank/DDBJ databases">
        <authorList>
            <person name="Corre E."/>
            <person name="Pelletier E."/>
            <person name="Niang G."/>
            <person name="Scheremetjew M."/>
            <person name="Finn R."/>
            <person name="Kale V."/>
            <person name="Holt S."/>
            <person name="Cochrane G."/>
            <person name="Meng A."/>
            <person name="Brown T."/>
            <person name="Cohen L."/>
        </authorList>
    </citation>
    <scope>NUCLEOTIDE SEQUENCE</scope>
    <source>
        <strain evidence="6">CCMP127</strain>
    </source>
</reference>
<feature type="region of interest" description="Disordered" evidence="4">
    <location>
        <begin position="1"/>
        <end position="23"/>
    </location>
</feature>
<dbReference type="FunFam" id="3.80.10.10:FF:000383">
    <property type="entry name" value="Leucine-rich repeat receptor protein kinase EMS1"/>
    <property type="match status" value="1"/>
</dbReference>
<keyword evidence="3 5" id="KW-0472">Membrane</keyword>
<evidence type="ECO:0000256" key="2">
    <source>
        <dbReference type="ARBA" id="ARBA00022737"/>
    </source>
</evidence>
<dbReference type="InterPro" id="IPR032675">
    <property type="entry name" value="LRR_dom_sf"/>
</dbReference>
<keyword evidence="2" id="KW-0677">Repeat</keyword>
<accession>A0A7S3L758</accession>
<name>A0A7S3L758_9STRA</name>
<dbReference type="InterPro" id="IPR001611">
    <property type="entry name" value="Leu-rich_rpt"/>
</dbReference>
<evidence type="ECO:0008006" key="7">
    <source>
        <dbReference type="Google" id="ProtNLM"/>
    </source>
</evidence>
<evidence type="ECO:0000313" key="6">
    <source>
        <dbReference type="EMBL" id="CAE0413197.1"/>
    </source>
</evidence>
<protein>
    <recommendedName>
        <fullName evidence="7">L domain-like protein</fullName>
    </recommendedName>
</protein>
<dbReference type="Pfam" id="PF13855">
    <property type="entry name" value="LRR_8"/>
    <property type="match status" value="1"/>
</dbReference>
<dbReference type="EMBL" id="HBIM01012802">
    <property type="protein sequence ID" value="CAE0413197.1"/>
    <property type="molecule type" value="Transcribed_RNA"/>
</dbReference>
<dbReference type="Gene3D" id="3.80.10.10">
    <property type="entry name" value="Ribonuclease Inhibitor"/>
    <property type="match status" value="2"/>
</dbReference>
<feature type="region of interest" description="Disordered" evidence="4">
    <location>
        <begin position="140"/>
        <end position="160"/>
    </location>
</feature>
<feature type="transmembrane region" description="Helical" evidence="5">
    <location>
        <begin position="112"/>
        <end position="134"/>
    </location>
</feature>
<dbReference type="AlphaFoldDB" id="A0A7S3L758"/>
<evidence type="ECO:0000256" key="1">
    <source>
        <dbReference type="ARBA" id="ARBA00022614"/>
    </source>
</evidence>
<dbReference type="SUPFAM" id="SSF52047">
    <property type="entry name" value="RNI-like"/>
    <property type="match status" value="1"/>
</dbReference>
<sequence>MDAMDMDDIDLSHSTPSGEDDDAISYGDATVVRSHVSKKTTLTDRTGATALMDLQLFTRPMEVLRGNLYTESPVAGQLPNVEEYKVQSAYTGGTRKKRPSSLGEFLSEYGEAVFMGLMVILILIGSILVASVWAKSNAGDDGVASSSTSPDGGNLAGDTFNPPLDEDRFADLVDFISGEGWTSRFNLMDAGSPQMRAAVWISDFDEHRVPIGNTADLRERYALAVLHFATNGRDWARDVGFLSSADVCDWAIDGVKNKEEEAIRLGVDCTCRHPEAQECDSKPTNTVKRLLLPSMNLEGTIPHEIYLLYDLIEMDMNSNKIRGELSQGILLLRSLRTLSLQFNRLEGNIPSWIGDMIELREINFASNTMSGDIPHEISRLENLVLLNLNDNKLTGGLEPLQELTNLQALFLGDNDMKTRLIPQYLNKWPNLRILDLSDNSILNPLPENIFQHPTLRVLDLHGNGINGIIPEVPLGCPLDFLALQDNRLEGSIPGTIGNLTSLYHLDLSNNQLTGEIPKSGGLEYLKRLKYLFLAFNDFTEGPIPHYLPGMTDLRDLSFQKTKRTGRVPLNLGLLTNLALLDLGDNKLTGEIPTSLGDLSDLTFLILYRNDLTGAIPTELHQLDHLQKLVVHDNSITERADYMCTPPQPALKDFVMECDKDPSSNYPYCPCCKCCIDEDVNCNTLVWFGSLDPAWDTQYVRNHYKFHENDIPYNLVP</sequence>
<evidence type="ECO:0000256" key="3">
    <source>
        <dbReference type="ARBA" id="ARBA00023136"/>
    </source>
</evidence>
<organism evidence="6">
    <name type="scientific">Amphora coffeiformis</name>
    <dbReference type="NCBI Taxonomy" id="265554"/>
    <lineage>
        <taxon>Eukaryota</taxon>
        <taxon>Sar</taxon>
        <taxon>Stramenopiles</taxon>
        <taxon>Ochrophyta</taxon>
        <taxon>Bacillariophyta</taxon>
        <taxon>Bacillariophyceae</taxon>
        <taxon>Bacillariophycidae</taxon>
        <taxon>Thalassiophysales</taxon>
        <taxon>Catenulaceae</taxon>
        <taxon>Amphora</taxon>
    </lineage>
</organism>
<proteinExistence type="predicted"/>
<dbReference type="PANTHER" id="PTHR48004:SF42">
    <property type="entry name" value="PROTEIN TOO MANY MOUTHS-RELATED"/>
    <property type="match status" value="1"/>
</dbReference>
<dbReference type="Pfam" id="PF00560">
    <property type="entry name" value="LRR_1"/>
    <property type="match status" value="4"/>
</dbReference>